<keyword evidence="5" id="KW-0539">Nucleus</keyword>
<feature type="domain" description="DUF659" evidence="6">
    <location>
        <begin position="4"/>
        <end position="94"/>
    </location>
</feature>
<keyword evidence="9" id="KW-1185">Reference proteome</keyword>
<comment type="caution">
    <text evidence="8">The sequence shown here is derived from an EMBL/GenBank/DDBJ whole genome shotgun (WGS) entry which is preliminary data.</text>
</comment>
<dbReference type="EMBL" id="NBNE01001089">
    <property type="protein sequence ID" value="OWZ15609.1"/>
    <property type="molecule type" value="Genomic_DNA"/>
</dbReference>
<dbReference type="STRING" id="4795.A0A225WEQ9"/>
<dbReference type="InterPro" id="IPR052035">
    <property type="entry name" value="ZnF_BED_domain_contain"/>
</dbReference>
<dbReference type="AlphaFoldDB" id="A0A225WEQ9"/>
<dbReference type="GO" id="GO:0008270">
    <property type="term" value="F:zinc ion binding"/>
    <property type="evidence" value="ECO:0007669"/>
    <property type="project" value="UniProtKB-KW"/>
</dbReference>
<evidence type="ECO:0000256" key="5">
    <source>
        <dbReference type="ARBA" id="ARBA00023242"/>
    </source>
</evidence>
<feature type="domain" description="HAT C-terminal dimerisation" evidence="7">
    <location>
        <begin position="335"/>
        <end position="398"/>
    </location>
</feature>
<dbReference type="PANTHER" id="PTHR46481">
    <property type="entry name" value="ZINC FINGER BED DOMAIN-CONTAINING PROTEIN 4"/>
    <property type="match status" value="1"/>
</dbReference>
<name>A0A225WEQ9_9STRA</name>
<accession>A0A225WEQ9</accession>
<dbReference type="Pfam" id="PF04937">
    <property type="entry name" value="DUF659"/>
    <property type="match status" value="1"/>
</dbReference>
<evidence type="ECO:0008006" key="10">
    <source>
        <dbReference type="Google" id="ProtNLM"/>
    </source>
</evidence>
<protein>
    <recommendedName>
        <fullName evidence="10">HAT C-terminal dimerisation domain-containing protein</fullName>
    </recommendedName>
</protein>
<dbReference type="InterPro" id="IPR012337">
    <property type="entry name" value="RNaseH-like_sf"/>
</dbReference>
<dbReference type="OrthoDB" id="89797at2759"/>
<keyword evidence="4" id="KW-0862">Zinc</keyword>
<dbReference type="Proteomes" id="UP000198211">
    <property type="component" value="Unassembled WGS sequence"/>
</dbReference>
<organism evidence="8 9">
    <name type="scientific">Phytophthora megakarya</name>
    <dbReference type="NCBI Taxonomy" id="4795"/>
    <lineage>
        <taxon>Eukaryota</taxon>
        <taxon>Sar</taxon>
        <taxon>Stramenopiles</taxon>
        <taxon>Oomycota</taxon>
        <taxon>Peronosporomycetes</taxon>
        <taxon>Peronosporales</taxon>
        <taxon>Peronosporaceae</taxon>
        <taxon>Phytophthora</taxon>
    </lineage>
</organism>
<evidence type="ECO:0000256" key="2">
    <source>
        <dbReference type="ARBA" id="ARBA00022723"/>
    </source>
</evidence>
<evidence type="ECO:0000256" key="1">
    <source>
        <dbReference type="ARBA" id="ARBA00004123"/>
    </source>
</evidence>
<dbReference type="SUPFAM" id="SSF53098">
    <property type="entry name" value="Ribonuclease H-like"/>
    <property type="match status" value="1"/>
</dbReference>
<evidence type="ECO:0000256" key="4">
    <source>
        <dbReference type="ARBA" id="ARBA00022833"/>
    </source>
</evidence>
<proteinExistence type="predicted"/>
<dbReference type="GO" id="GO:0005634">
    <property type="term" value="C:nucleus"/>
    <property type="evidence" value="ECO:0007669"/>
    <property type="project" value="UniProtKB-SubCell"/>
</dbReference>
<evidence type="ECO:0000259" key="7">
    <source>
        <dbReference type="Pfam" id="PF05699"/>
    </source>
</evidence>
<dbReference type="InterPro" id="IPR007021">
    <property type="entry name" value="DUF659"/>
</dbReference>
<dbReference type="GO" id="GO:0046983">
    <property type="term" value="F:protein dimerization activity"/>
    <property type="evidence" value="ECO:0007669"/>
    <property type="project" value="InterPro"/>
</dbReference>
<comment type="subcellular location">
    <subcellularLocation>
        <location evidence="1">Nucleus</location>
    </subcellularLocation>
</comment>
<dbReference type="InterPro" id="IPR008906">
    <property type="entry name" value="HATC_C_dom"/>
</dbReference>
<keyword evidence="3" id="KW-0863">Zinc-finger</keyword>
<reference evidence="9" key="1">
    <citation type="submission" date="2017-03" db="EMBL/GenBank/DDBJ databases">
        <title>Phytopthora megakarya and P. palmivora, two closely related causual agents of cacao black pod achieved similar genome size and gene model numbers by different mechanisms.</title>
        <authorList>
            <person name="Ali S."/>
            <person name="Shao J."/>
            <person name="Larry D.J."/>
            <person name="Kronmiller B."/>
            <person name="Shen D."/>
            <person name="Strem M.D."/>
            <person name="Melnick R.L."/>
            <person name="Guiltinan M.J."/>
            <person name="Tyler B.M."/>
            <person name="Meinhardt L.W."/>
            <person name="Bailey B.A."/>
        </authorList>
    </citation>
    <scope>NUCLEOTIDE SEQUENCE [LARGE SCALE GENOMIC DNA]</scope>
    <source>
        <strain evidence="9">zdho120</strain>
    </source>
</reference>
<dbReference type="Pfam" id="PF05699">
    <property type="entry name" value="Dimer_Tnp_hAT"/>
    <property type="match status" value="1"/>
</dbReference>
<gene>
    <name evidence="8" type="ORF">PHMEG_00010719</name>
</gene>
<evidence type="ECO:0000313" key="9">
    <source>
        <dbReference type="Proteomes" id="UP000198211"/>
    </source>
</evidence>
<sequence length="437" mass="49435">MPSVFWSSLALGTSSETAEYLAEHLGRVIDEVERDTGATVAGVLADNASNMDAAWKLLERTRPIFGGGCSAHMLNLLIQDICESDFFKAVQAKALVVTTYVRDHHAVLSQFMSTLAETHNGREHRRSLVVPVSTRWYSLHACFVRVLENKSVLKKLFMEPQFADLIRNSASSTAAKAKLAQVKTALRDDGFWRKLEQVVAFLDPVIEALRELESDNCPASRVYSRFRWLLNHPAYGTDDDQTELQAAIKGHIKYRWNYVHTDAVGLAFLLDPHTNLDDFVGPDEVATITQGCDFAQRSGLLERLGVTRSQFNGALYAFAGTKRRWSPETRRDFEGASPRDWWYSEHKNYPLAWEIARLVFAIPTSSAASERAWSIMDFIHSKKRNRLTVDKVDMLAYIYVNHHAISKDVTASGPTDWARLHSYPESDEALQREVMSY</sequence>
<keyword evidence="2" id="KW-0479">Metal-binding</keyword>
<evidence type="ECO:0000313" key="8">
    <source>
        <dbReference type="EMBL" id="OWZ15609.1"/>
    </source>
</evidence>
<evidence type="ECO:0000256" key="3">
    <source>
        <dbReference type="ARBA" id="ARBA00022771"/>
    </source>
</evidence>
<evidence type="ECO:0000259" key="6">
    <source>
        <dbReference type="Pfam" id="PF04937"/>
    </source>
</evidence>
<dbReference type="PANTHER" id="PTHR46481:SF10">
    <property type="entry name" value="ZINC FINGER BED DOMAIN-CONTAINING PROTEIN 39"/>
    <property type="match status" value="1"/>
</dbReference>